<dbReference type="CDD" id="cd06423">
    <property type="entry name" value="CESA_like"/>
    <property type="match status" value="1"/>
</dbReference>
<keyword evidence="3" id="KW-0808">Transferase</keyword>
<evidence type="ECO:0000259" key="5">
    <source>
        <dbReference type="Pfam" id="PF00535"/>
    </source>
</evidence>
<dbReference type="Proteomes" id="UP000290287">
    <property type="component" value="Unassembled WGS sequence"/>
</dbReference>
<dbReference type="PANTHER" id="PTHR43630">
    <property type="entry name" value="POLY-BETA-1,6-N-ACETYL-D-GLUCOSAMINE SYNTHASE"/>
    <property type="match status" value="1"/>
</dbReference>
<dbReference type="InterPro" id="IPR029044">
    <property type="entry name" value="Nucleotide-diphossugar_trans"/>
</dbReference>
<evidence type="ECO:0000313" key="7">
    <source>
        <dbReference type="Proteomes" id="UP000290287"/>
    </source>
</evidence>
<dbReference type="EMBL" id="PEIB01000016">
    <property type="protein sequence ID" value="RXJ72714.1"/>
    <property type="molecule type" value="Genomic_DNA"/>
</dbReference>
<dbReference type="OrthoDB" id="9802649at2"/>
<protein>
    <recommendedName>
        <fullName evidence="5">Glycosyltransferase 2-like domain-containing protein</fullName>
    </recommendedName>
</protein>
<keyword evidence="4" id="KW-1133">Transmembrane helix</keyword>
<keyword evidence="4" id="KW-0812">Transmembrane</keyword>
<keyword evidence="2" id="KW-0328">Glycosyltransferase</keyword>
<reference evidence="6 7" key="1">
    <citation type="submission" date="2017-10" db="EMBL/GenBank/DDBJ databases">
        <title>Nyctiphanis sp. nov., isolated from the stomach of the euphausiid Nyctiphanes simplex (Hansen, 1911) in the Gulf of California.</title>
        <authorList>
            <person name="Gomez-Gil B."/>
            <person name="Aguilar-Mendez M."/>
            <person name="Lopez-Cortes A."/>
            <person name="Gomez-Gutierrez J."/>
            <person name="Roque A."/>
            <person name="Lang E."/>
            <person name="Gonzalez-Castillo A."/>
        </authorList>
    </citation>
    <scope>NUCLEOTIDE SEQUENCE [LARGE SCALE GENOMIC DNA]</scope>
    <source>
        <strain evidence="6 7">CAIM 600</strain>
    </source>
</reference>
<accession>A0A4Q0YRI1</accession>
<dbReference type="PANTHER" id="PTHR43630:SF1">
    <property type="entry name" value="POLY-BETA-1,6-N-ACETYL-D-GLUCOSAMINE SYNTHASE"/>
    <property type="match status" value="1"/>
</dbReference>
<keyword evidence="4" id="KW-0472">Membrane</keyword>
<dbReference type="InterPro" id="IPR001173">
    <property type="entry name" value="Glyco_trans_2-like"/>
</dbReference>
<feature type="transmembrane region" description="Helical" evidence="4">
    <location>
        <begin position="6"/>
        <end position="25"/>
    </location>
</feature>
<evidence type="ECO:0000256" key="3">
    <source>
        <dbReference type="ARBA" id="ARBA00022679"/>
    </source>
</evidence>
<evidence type="ECO:0000256" key="4">
    <source>
        <dbReference type="SAM" id="Phobius"/>
    </source>
</evidence>
<dbReference type="AlphaFoldDB" id="A0A4Q0YRI1"/>
<dbReference type="GO" id="GO:0016757">
    <property type="term" value="F:glycosyltransferase activity"/>
    <property type="evidence" value="ECO:0007669"/>
    <property type="project" value="UniProtKB-KW"/>
</dbReference>
<dbReference type="SUPFAM" id="SSF53448">
    <property type="entry name" value="Nucleotide-diphospho-sugar transferases"/>
    <property type="match status" value="1"/>
</dbReference>
<gene>
    <name evidence="6" type="ORF">CS022_13850</name>
</gene>
<comment type="similarity">
    <text evidence="1">Belongs to the glycosyltransferase 2 family.</text>
</comment>
<evidence type="ECO:0000256" key="1">
    <source>
        <dbReference type="ARBA" id="ARBA00006739"/>
    </source>
</evidence>
<dbReference type="Pfam" id="PF00535">
    <property type="entry name" value="Glycos_transf_2"/>
    <property type="match status" value="1"/>
</dbReference>
<organism evidence="6 7">
    <name type="scientific">Veronia nyctiphanis</name>
    <dbReference type="NCBI Taxonomy" id="1278244"/>
    <lineage>
        <taxon>Bacteria</taxon>
        <taxon>Pseudomonadati</taxon>
        <taxon>Pseudomonadota</taxon>
        <taxon>Gammaproteobacteria</taxon>
        <taxon>Vibrionales</taxon>
        <taxon>Vibrionaceae</taxon>
        <taxon>Veronia</taxon>
    </lineage>
</organism>
<sequence length="227" mass="25422">MLVLSVGIFVIFVVFQTIYVSLAIFSDKIRKVSGQLSEEKGMSILVPAYNEELVLKNCIDAIDALEYENCETIIINDGSTDDSMVLLNDYLGLEEAELPFQRKLHYKPVKSVYRSTKFKNVWVIDKYNGGKADALNAGIDGANHEMVITIDADSMLDKSSLSYINESFIDERIIAAGGTVHIAQGMKKENGELKLLSRPRVSSDIKYSSICMVFSFRKQRNQKLGQC</sequence>
<feature type="domain" description="Glycosyltransferase 2-like" evidence="5">
    <location>
        <begin position="43"/>
        <end position="195"/>
    </location>
</feature>
<comment type="caution">
    <text evidence="6">The sequence shown here is derived from an EMBL/GenBank/DDBJ whole genome shotgun (WGS) entry which is preliminary data.</text>
</comment>
<dbReference type="Gene3D" id="3.90.550.10">
    <property type="entry name" value="Spore Coat Polysaccharide Biosynthesis Protein SpsA, Chain A"/>
    <property type="match status" value="1"/>
</dbReference>
<name>A0A4Q0YRI1_9GAMM</name>
<proteinExistence type="inferred from homology"/>
<evidence type="ECO:0000256" key="2">
    <source>
        <dbReference type="ARBA" id="ARBA00022676"/>
    </source>
</evidence>
<dbReference type="RefSeq" id="WP_129122763.1">
    <property type="nucleotide sequence ID" value="NZ_PEIB01000016.1"/>
</dbReference>
<keyword evidence="7" id="KW-1185">Reference proteome</keyword>
<evidence type="ECO:0000313" key="6">
    <source>
        <dbReference type="EMBL" id="RXJ72714.1"/>
    </source>
</evidence>